<name>A0ABX2JU62_9MYCO</name>
<comment type="caution">
    <text evidence="1">The sequence shown here is derived from an EMBL/GenBank/DDBJ whole genome shotgun (WGS) entry which is preliminary data.</text>
</comment>
<dbReference type="EMBL" id="VBSB01000008">
    <property type="protein sequence ID" value="NTY60349.1"/>
    <property type="molecule type" value="Genomic_DNA"/>
</dbReference>
<accession>A0ABX2JU62</accession>
<keyword evidence="2" id="KW-1185">Reference proteome</keyword>
<evidence type="ECO:0000313" key="1">
    <source>
        <dbReference type="EMBL" id="NTY60349.1"/>
    </source>
</evidence>
<reference evidence="1 2" key="1">
    <citation type="submission" date="2019-05" db="EMBL/GenBank/DDBJ databases">
        <title>Mycolicibacterium sphagni ENV482 genome assembly.</title>
        <authorList>
            <person name="Chen W."/>
            <person name="Faulkner N.W."/>
            <person name="Hyman M.R."/>
        </authorList>
    </citation>
    <scope>NUCLEOTIDE SEQUENCE [LARGE SCALE GENOMIC DNA]</scope>
    <source>
        <strain evidence="1 2">ENV482</strain>
    </source>
</reference>
<dbReference type="RefSeq" id="WP_174398185.1">
    <property type="nucleotide sequence ID" value="NZ_VBSB01000008.1"/>
</dbReference>
<dbReference type="Proteomes" id="UP000708347">
    <property type="component" value="Unassembled WGS sequence"/>
</dbReference>
<organism evidence="1 2">
    <name type="scientific">Mycolicibacterium sphagni</name>
    <dbReference type="NCBI Taxonomy" id="1786"/>
    <lineage>
        <taxon>Bacteria</taxon>
        <taxon>Bacillati</taxon>
        <taxon>Actinomycetota</taxon>
        <taxon>Actinomycetes</taxon>
        <taxon>Mycobacteriales</taxon>
        <taxon>Mycobacteriaceae</taxon>
        <taxon>Mycolicibacterium</taxon>
    </lineage>
</organism>
<sequence>MGLFRKNKHHEAAPVDANVFYSTPFGDTKEGGQKLFLLQRDGVSYFPVFRSLDSMKEFYEQANRAAYMVLQGDVASVMDTMRSIELMKDAGIVIEPLSAHPVEVMPC</sequence>
<evidence type="ECO:0000313" key="2">
    <source>
        <dbReference type="Proteomes" id="UP000708347"/>
    </source>
</evidence>
<gene>
    <name evidence="1" type="ORF">FEG63_12415</name>
</gene>
<protein>
    <submittedName>
        <fullName evidence="1">SseB family protein</fullName>
    </submittedName>
</protein>
<proteinExistence type="predicted"/>